<dbReference type="PROSITE" id="PS00471">
    <property type="entry name" value="SMALL_CYTOKINES_CXC"/>
    <property type="match status" value="1"/>
</dbReference>
<feature type="signal peptide" evidence="7">
    <location>
        <begin position="1"/>
        <end position="39"/>
    </location>
</feature>
<evidence type="ECO:0000256" key="3">
    <source>
        <dbReference type="ARBA" id="ARBA00022514"/>
    </source>
</evidence>
<evidence type="ECO:0000259" key="8">
    <source>
        <dbReference type="SMART" id="SM00199"/>
    </source>
</evidence>
<dbReference type="GO" id="GO:0006955">
    <property type="term" value="P:immune response"/>
    <property type="evidence" value="ECO:0007669"/>
    <property type="project" value="InterPro"/>
</dbReference>
<reference evidence="9" key="1">
    <citation type="submission" date="2025-08" db="UniProtKB">
        <authorList>
            <consortium name="Ensembl"/>
        </authorList>
    </citation>
    <scope>IDENTIFICATION</scope>
</reference>
<dbReference type="GO" id="GO:0006952">
    <property type="term" value="P:defense response"/>
    <property type="evidence" value="ECO:0007669"/>
    <property type="project" value="InterPro"/>
</dbReference>
<dbReference type="PANTHER" id="PTHR12015">
    <property type="entry name" value="SMALL INDUCIBLE CYTOKINE A"/>
    <property type="match status" value="1"/>
</dbReference>
<dbReference type="GO" id="GO:0042119">
    <property type="term" value="P:neutrophil activation"/>
    <property type="evidence" value="ECO:0007669"/>
    <property type="project" value="UniProtKB-ARBA"/>
</dbReference>
<dbReference type="PRINTS" id="PR00437">
    <property type="entry name" value="SMALLCYTKCXC"/>
</dbReference>
<evidence type="ECO:0000256" key="5">
    <source>
        <dbReference type="ARBA" id="ARBA00023157"/>
    </source>
</evidence>
<dbReference type="GO" id="GO:0008009">
    <property type="term" value="F:chemokine activity"/>
    <property type="evidence" value="ECO:0007669"/>
    <property type="project" value="InterPro"/>
</dbReference>
<dbReference type="CDD" id="cd00273">
    <property type="entry name" value="Chemokine_CXC"/>
    <property type="match status" value="1"/>
</dbReference>
<keyword evidence="4 6" id="KW-0964">Secreted</keyword>
<evidence type="ECO:0000313" key="10">
    <source>
        <dbReference type="Proteomes" id="UP000694722"/>
    </source>
</evidence>
<dbReference type="GO" id="GO:0005615">
    <property type="term" value="C:extracellular space"/>
    <property type="evidence" value="ECO:0007669"/>
    <property type="project" value="UniProtKB-UniRule"/>
</dbReference>
<feature type="chain" id="PRO_5034036827" description="C-X-C motif chemokine" evidence="7">
    <location>
        <begin position="40"/>
        <end position="159"/>
    </location>
</feature>
<comment type="subcellular location">
    <subcellularLocation>
        <location evidence="1 6">Secreted</location>
    </subcellularLocation>
</comment>
<dbReference type="PANTHER" id="PTHR12015:SF198">
    <property type="entry name" value="PLATELET BASIC PROTEIN"/>
    <property type="match status" value="1"/>
</dbReference>
<dbReference type="SUPFAM" id="SSF54117">
    <property type="entry name" value="Interleukin 8-like chemokines"/>
    <property type="match status" value="1"/>
</dbReference>
<evidence type="ECO:0000313" key="9">
    <source>
        <dbReference type="Ensembl" id="ENSSSCP00040047073.1"/>
    </source>
</evidence>
<proteinExistence type="inferred from homology"/>
<comment type="similarity">
    <text evidence="2 6">Belongs to the intercrine alpha (chemokine CxC) family.</text>
</comment>
<dbReference type="InterPro" id="IPR033899">
    <property type="entry name" value="CXC_Chemokine_domain"/>
</dbReference>
<evidence type="ECO:0000256" key="6">
    <source>
        <dbReference type="RuleBase" id="RU361149"/>
    </source>
</evidence>
<evidence type="ECO:0000256" key="1">
    <source>
        <dbReference type="ARBA" id="ARBA00004613"/>
    </source>
</evidence>
<dbReference type="Proteomes" id="UP000694722">
    <property type="component" value="Unplaced"/>
</dbReference>
<keyword evidence="5" id="KW-1015">Disulfide bond</keyword>
<keyword evidence="7" id="KW-0732">Signal</keyword>
<feature type="domain" description="Chemokine interleukin-8-like" evidence="8">
    <location>
        <begin position="51"/>
        <end position="111"/>
    </location>
</feature>
<dbReference type="FunFam" id="2.40.50.40:FF:000004">
    <property type="entry name" value="C-X-C motif chemokine"/>
    <property type="match status" value="1"/>
</dbReference>
<dbReference type="Ensembl" id="ENSSSCT00040103683.1">
    <property type="protein sequence ID" value="ENSSSCP00040047073.1"/>
    <property type="gene ID" value="ENSSSCG00040074888.1"/>
</dbReference>
<organism evidence="9 10">
    <name type="scientific">Sus scrofa</name>
    <name type="common">Pig</name>
    <dbReference type="NCBI Taxonomy" id="9823"/>
    <lineage>
        <taxon>Eukaryota</taxon>
        <taxon>Metazoa</taxon>
        <taxon>Chordata</taxon>
        <taxon>Craniata</taxon>
        <taxon>Vertebrata</taxon>
        <taxon>Euteleostomi</taxon>
        <taxon>Mammalia</taxon>
        <taxon>Eutheria</taxon>
        <taxon>Laurasiatheria</taxon>
        <taxon>Artiodactyla</taxon>
        <taxon>Suina</taxon>
        <taxon>Suidae</taxon>
        <taxon>Sus</taxon>
    </lineage>
</organism>
<dbReference type="PRINTS" id="PR00436">
    <property type="entry name" value="INTERLEUKIN8"/>
</dbReference>
<dbReference type="InterPro" id="IPR018048">
    <property type="entry name" value="Chemokine_CXC_CS"/>
</dbReference>
<protein>
    <recommendedName>
        <fullName evidence="6">C-X-C motif chemokine</fullName>
    </recommendedName>
</protein>
<dbReference type="InterPro" id="IPR001811">
    <property type="entry name" value="Chemokine_IL8-like_dom"/>
</dbReference>
<evidence type="ECO:0000256" key="4">
    <source>
        <dbReference type="ARBA" id="ARBA00022525"/>
    </source>
</evidence>
<dbReference type="InterPro" id="IPR036048">
    <property type="entry name" value="Interleukin_8-like_sf"/>
</dbReference>
<dbReference type="InterPro" id="IPR001089">
    <property type="entry name" value="Chemokine_CXC"/>
</dbReference>
<dbReference type="Gene3D" id="2.40.50.40">
    <property type="match status" value="1"/>
</dbReference>
<dbReference type="InterPro" id="IPR039809">
    <property type="entry name" value="Chemokine_b/g/d"/>
</dbReference>
<evidence type="ECO:0000256" key="7">
    <source>
        <dbReference type="SAM" id="SignalP"/>
    </source>
</evidence>
<dbReference type="SMART" id="SM00199">
    <property type="entry name" value="SCY"/>
    <property type="match status" value="1"/>
</dbReference>
<name>A0A8D1G209_PIG</name>
<accession>A0A8D1G209</accession>
<sequence>MSLRLGAISSCTTSSPFPVLQVLLPLSLLLTTLVPATMGAAKIEGRMAHVELRCLCLNTVSGIHPSNIQSLEVIRAGAHCAKVEVIATLKNDKKICLDPEAPRIKKIVQKIMEDELNSQMLCVFLRESLPQPTVQSISSYHWYWPRGSKGWEKWTEHSP</sequence>
<keyword evidence="3 6" id="KW-0202">Cytokine</keyword>
<dbReference type="Pfam" id="PF00048">
    <property type="entry name" value="IL8"/>
    <property type="match status" value="1"/>
</dbReference>
<keyword evidence="6" id="KW-0145">Chemotaxis</keyword>
<evidence type="ECO:0000256" key="2">
    <source>
        <dbReference type="ARBA" id="ARBA00010665"/>
    </source>
</evidence>
<dbReference type="GO" id="GO:0030593">
    <property type="term" value="P:neutrophil chemotaxis"/>
    <property type="evidence" value="ECO:0007669"/>
    <property type="project" value="UniProtKB-ARBA"/>
</dbReference>
<dbReference type="AlphaFoldDB" id="A0A8D1G209"/>